<feature type="region of interest" description="Disordered" evidence="1">
    <location>
        <begin position="1"/>
        <end position="66"/>
    </location>
</feature>
<evidence type="ECO:0000313" key="3">
    <source>
        <dbReference type="Proteomes" id="UP001152592"/>
    </source>
</evidence>
<comment type="caution">
    <text evidence="2">The sequence shown here is derived from an EMBL/GenBank/DDBJ whole genome shotgun (WGS) entry which is preliminary data.</text>
</comment>
<sequence length="66" mass="7651">MTHATRRKNLPSPGNVSKVSPSLERSTRMMEKGPHQHLEGRTSTRNLRTQPPLERKILPTLRLRIR</sequence>
<gene>
    <name evidence="2" type="ORF">PSALAMII_LOCUS417</name>
</gene>
<name>A0A9W4MZV4_9EURO</name>
<dbReference type="OrthoDB" id="4239773at2759"/>
<accession>A0A9W4MZV4</accession>
<feature type="compositionally biased region" description="Basic and acidic residues" evidence="1">
    <location>
        <begin position="25"/>
        <end position="42"/>
    </location>
</feature>
<organism evidence="2 3">
    <name type="scientific">Penicillium salamii</name>
    <dbReference type="NCBI Taxonomy" id="1612424"/>
    <lineage>
        <taxon>Eukaryota</taxon>
        <taxon>Fungi</taxon>
        <taxon>Dikarya</taxon>
        <taxon>Ascomycota</taxon>
        <taxon>Pezizomycotina</taxon>
        <taxon>Eurotiomycetes</taxon>
        <taxon>Eurotiomycetidae</taxon>
        <taxon>Eurotiales</taxon>
        <taxon>Aspergillaceae</taxon>
        <taxon>Penicillium</taxon>
    </lineage>
</organism>
<evidence type="ECO:0000256" key="1">
    <source>
        <dbReference type="SAM" id="MobiDB-lite"/>
    </source>
</evidence>
<dbReference type="EMBL" id="CAJVPD010000021">
    <property type="protein sequence ID" value="CAG8237416.1"/>
    <property type="molecule type" value="Genomic_DNA"/>
</dbReference>
<protein>
    <submittedName>
        <fullName evidence="2">Uncharacterized protein</fullName>
    </submittedName>
</protein>
<reference evidence="2" key="1">
    <citation type="submission" date="2021-07" db="EMBL/GenBank/DDBJ databases">
        <authorList>
            <person name="Branca A.L. A."/>
        </authorList>
    </citation>
    <scope>NUCLEOTIDE SEQUENCE</scope>
</reference>
<dbReference type="Proteomes" id="UP001152592">
    <property type="component" value="Unassembled WGS sequence"/>
</dbReference>
<proteinExistence type="predicted"/>
<dbReference type="AlphaFoldDB" id="A0A9W4MZV4"/>
<evidence type="ECO:0000313" key="2">
    <source>
        <dbReference type="EMBL" id="CAG8237416.1"/>
    </source>
</evidence>
<feature type="compositionally biased region" description="Polar residues" evidence="1">
    <location>
        <begin position="12"/>
        <end position="24"/>
    </location>
</feature>